<dbReference type="GO" id="GO:0046503">
    <property type="term" value="P:glycerolipid catabolic process"/>
    <property type="evidence" value="ECO:0007669"/>
    <property type="project" value="TreeGrafter"/>
</dbReference>
<reference evidence="2 3" key="1">
    <citation type="submission" date="2019-07" db="EMBL/GenBank/DDBJ databases">
        <title>Quadrisphaera sp. strain DD2A genome sequencing and assembly.</title>
        <authorList>
            <person name="Kim I."/>
        </authorList>
    </citation>
    <scope>NUCLEOTIDE SEQUENCE [LARGE SCALE GENOMIC DNA]</scope>
    <source>
        <strain evidence="2 3">DD2A</strain>
    </source>
</reference>
<dbReference type="EMBL" id="VKAC01000007">
    <property type="protein sequence ID" value="TXR55893.1"/>
    <property type="molecule type" value="Genomic_DNA"/>
</dbReference>
<dbReference type="Gene3D" id="3.40.50.1820">
    <property type="entry name" value="alpha/beta hydrolase"/>
    <property type="match status" value="1"/>
</dbReference>
<comment type="caution">
    <text evidence="2">The sequence shown here is derived from an EMBL/GenBank/DDBJ whole genome shotgun (WGS) entry which is preliminary data.</text>
</comment>
<accession>A0A5C8ZFA1</accession>
<keyword evidence="2" id="KW-0378">Hydrolase</keyword>
<sequence>MGAASSSAVWPPGLVERLGRRHRVIVWDHRDTGRSSTSAGREPYALTDLAADAVVVLDAFGVPAAHVVGMSMGGLLTQLLLLDHPERLLSTTLFCTGPLPGAEAPGDAAPAPAPELLALWAQLGEERDESAEMDFRLRHWRLLNGHGMPFDEAEFRALEGRVVAHGGRMDASSATAHARAGTSGLARGAELRDVRTPVLVVEAPQDPACPPPCAQLLEAAIGDASTTRRVVVPGMGHALPAAVVGPLLDAVEAHLDAVDGTDG</sequence>
<feature type="domain" description="AB hydrolase-1" evidence="1">
    <location>
        <begin position="2"/>
        <end position="237"/>
    </location>
</feature>
<dbReference type="InterPro" id="IPR029058">
    <property type="entry name" value="AB_hydrolase_fold"/>
</dbReference>
<dbReference type="InterPro" id="IPR050471">
    <property type="entry name" value="AB_hydrolase"/>
</dbReference>
<evidence type="ECO:0000313" key="2">
    <source>
        <dbReference type="EMBL" id="TXR55893.1"/>
    </source>
</evidence>
<protein>
    <submittedName>
        <fullName evidence="2">Alpha/beta hydrolase</fullName>
    </submittedName>
</protein>
<proteinExistence type="predicted"/>
<dbReference type="Proteomes" id="UP000321234">
    <property type="component" value="Unassembled WGS sequence"/>
</dbReference>
<evidence type="ECO:0000259" key="1">
    <source>
        <dbReference type="Pfam" id="PF00561"/>
    </source>
</evidence>
<dbReference type="OrthoDB" id="8957634at2"/>
<dbReference type="PANTHER" id="PTHR43433">
    <property type="entry name" value="HYDROLASE, ALPHA/BETA FOLD FAMILY PROTEIN"/>
    <property type="match status" value="1"/>
</dbReference>
<dbReference type="SUPFAM" id="SSF53474">
    <property type="entry name" value="alpha/beta-Hydrolases"/>
    <property type="match status" value="1"/>
</dbReference>
<keyword evidence="3" id="KW-1185">Reference proteome</keyword>
<evidence type="ECO:0000313" key="3">
    <source>
        <dbReference type="Proteomes" id="UP000321234"/>
    </source>
</evidence>
<dbReference type="PANTHER" id="PTHR43433:SF5">
    <property type="entry name" value="AB HYDROLASE-1 DOMAIN-CONTAINING PROTEIN"/>
    <property type="match status" value="1"/>
</dbReference>
<dbReference type="InterPro" id="IPR000073">
    <property type="entry name" value="AB_hydrolase_1"/>
</dbReference>
<dbReference type="Pfam" id="PF00561">
    <property type="entry name" value="Abhydrolase_1"/>
    <property type="match status" value="1"/>
</dbReference>
<gene>
    <name evidence="2" type="ORF">FMM08_12825</name>
</gene>
<name>A0A5C8ZFA1_9ACTN</name>
<dbReference type="GO" id="GO:0004806">
    <property type="term" value="F:triacylglycerol lipase activity"/>
    <property type="evidence" value="ECO:0007669"/>
    <property type="project" value="TreeGrafter"/>
</dbReference>
<dbReference type="AlphaFoldDB" id="A0A5C8ZFA1"/>
<organism evidence="2 3">
    <name type="scientific">Quadrisphaera setariae</name>
    <dbReference type="NCBI Taxonomy" id="2593304"/>
    <lineage>
        <taxon>Bacteria</taxon>
        <taxon>Bacillati</taxon>
        <taxon>Actinomycetota</taxon>
        <taxon>Actinomycetes</taxon>
        <taxon>Kineosporiales</taxon>
        <taxon>Kineosporiaceae</taxon>
        <taxon>Quadrisphaera</taxon>
    </lineage>
</organism>